<evidence type="ECO:0000313" key="1">
    <source>
        <dbReference type="EnsemblPlants" id="AUR62032701-RA:cds"/>
    </source>
</evidence>
<protein>
    <submittedName>
        <fullName evidence="1">Uncharacterized protein</fullName>
    </submittedName>
</protein>
<dbReference type="Proteomes" id="UP000596660">
    <property type="component" value="Unplaced"/>
</dbReference>
<sequence>MLTITTENAESILDSDQFDGVASILESIVPDLASLRLTPYNALDIGHLRQVDIEVYYCWKRTPKGMNILHIRIVQEPLPEVPMGAPVGAWNVLGTNTLNSRRIMRNELLFTEINAFLNSFPAGRMRERIMSGSEISIAYVYTPDQEIRGLQLKLRTNNQPPCLVFSLGSLTQLHGNFTYYMHYRRGDRNIASNWR</sequence>
<evidence type="ECO:0000313" key="2">
    <source>
        <dbReference type="Proteomes" id="UP000596660"/>
    </source>
</evidence>
<reference evidence="1" key="2">
    <citation type="submission" date="2021-03" db="UniProtKB">
        <authorList>
            <consortium name="EnsemblPlants"/>
        </authorList>
    </citation>
    <scope>IDENTIFICATION</scope>
</reference>
<keyword evidence="2" id="KW-1185">Reference proteome</keyword>
<proteinExistence type="predicted"/>
<name>A0A803MN50_CHEQI</name>
<accession>A0A803MN50</accession>
<dbReference type="EnsemblPlants" id="AUR62032701-RA">
    <property type="protein sequence ID" value="AUR62032701-RA:cds"/>
    <property type="gene ID" value="AUR62032701"/>
</dbReference>
<organism evidence="1 2">
    <name type="scientific">Chenopodium quinoa</name>
    <name type="common">Quinoa</name>
    <dbReference type="NCBI Taxonomy" id="63459"/>
    <lineage>
        <taxon>Eukaryota</taxon>
        <taxon>Viridiplantae</taxon>
        <taxon>Streptophyta</taxon>
        <taxon>Embryophyta</taxon>
        <taxon>Tracheophyta</taxon>
        <taxon>Spermatophyta</taxon>
        <taxon>Magnoliopsida</taxon>
        <taxon>eudicotyledons</taxon>
        <taxon>Gunneridae</taxon>
        <taxon>Pentapetalae</taxon>
        <taxon>Caryophyllales</taxon>
        <taxon>Chenopodiaceae</taxon>
        <taxon>Chenopodioideae</taxon>
        <taxon>Atripliceae</taxon>
        <taxon>Chenopodium</taxon>
    </lineage>
</organism>
<dbReference type="AlphaFoldDB" id="A0A803MN50"/>
<dbReference type="Gramene" id="AUR62032701-RA">
    <property type="protein sequence ID" value="AUR62032701-RA:cds"/>
    <property type="gene ID" value="AUR62032701"/>
</dbReference>
<reference evidence="1" key="1">
    <citation type="journal article" date="2017" name="Nature">
        <title>The genome of Chenopodium quinoa.</title>
        <authorList>
            <person name="Jarvis D.E."/>
            <person name="Ho Y.S."/>
            <person name="Lightfoot D.J."/>
            <person name="Schmoeckel S.M."/>
            <person name="Li B."/>
            <person name="Borm T.J.A."/>
            <person name="Ohyanagi H."/>
            <person name="Mineta K."/>
            <person name="Michell C.T."/>
            <person name="Saber N."/>
            <person name="Kharbatia N.M."/>
            <person name="Rupper R.R."/>
            <person name="Sharp A.R."/>
            <person name="Dally N."/>
            <person name="Boughton B.A."/>
            <person name="Woo Y.H."/>
            <person name="Gao G."/>
            <person name="Schijlen E.G.W.M."/>
            <person name="Guo X."/>
            <person name="Momin A.A."/>
            <person name="Negrao S."/>
            <person name="Al-Babili S."/>
            <person name="Gehring C."/>
            <person name="Roessner U."/>
            <person name="Jung C."/>
            <person name="Murphy K."/>
            <person name="Arold S.T."/>
            <person name="Gojobori T."/>
            <person name="van der Linden C.G."/>
            <person name="van Loo E.N."/>
            <person name="Jellen E.N."/>
            <person name="Maughan P.J."/>
            <person name="Tester M."/>
        </authorList>
    </citation>
    <scope>NUCLEOTIDE SEQUENCE [LARGE SCALE GENOMIC DNA]</scope>
    <source>
        <strain evidence="1">cv. PI 614886</strain>
    </source>
</reference>